<dbReference type="AlphaFoldDB" id="A0A6G6SID1"/>
<accession>A0A6G6SID1</accession>
<protein>
    <submittedName>
        <fullName evidence="2">Uncharacterized protein</fullName>
    </submittedName>
</protein>
<proteinExistence type="predicted"/>
<sequence>MPVDLSSLPPKAKRYSLPSIKIWVKFFVFLLCIINVINYFIFPFLNIKKVSILQISFLTFVVWGGLCFFRYLFYILHQSIADGWDKKREEDRDNMIIIGQRYITLLSQAMILPYLESCKDLSTQIVVSKLSLLPSYQLGNNIIHCSQFSDVKENNIDRIINRLNKLLIESSLISKIHQLSDDVKLDIIISSNCSYLSDDEKLEIDAILSQRIERVYHVIYTEEIEIDLIDNWLDNPKLFDFLLLINIYSFDVPVNLHSEVATAQLFSFSNDSPIKGMAKIHRPELVEDKNSFDLFNEKIETVAIWSNIGKNKLKDIWLTMLQDNHEDEIKIKISSSDISSHTRLYNINSSIGYTHNASTWVNIYISATQLIKDKSPQLLIDKKTILIVNS</sequence>
<dbReference type="RefSeq" id="WP_164526060.1">
    <property type="nucleotide sequence ID" value="NZ_CP047344.1"/>
</dbReference>
<evidence type="ECO:0000256" key="1">
    <source>
        <dbReference type="SAM" id="Phobius"/>
    </source>
</evidence>
<evidence type="ECO:0000313" key="2">
    <source>
        <dbReference type="EMBL" id="QIF93430.1"/>
    </source>
</evidence>
<keyword evidence="1" id="KW-0472">Membrane</keyword>
<organism evidence="2 3">
    <name type="scientific">Proteus vulgaris</name>
    <dbReference type="NCBI Taxonomy" id="585"/>
    <lineage>
        <taxon>Bacteria</taxon>
        <taxon>Pseudomonadati</taxon>
        <taxon>Pseudomonadota</taxon>
        <taxon>Gammaproteobacteria</taxon>
        <taxon>Enterobacterales</taxon>
        <taxon>Morganellaceae</taxon>
        <taxon>Proteus</taxon>
    </lineage>
</organism>
<keyword evidence="1" id="KW-0812">Transmembrane</keyword>
<evidence type="ECO:0000313" key="3">
    <source>
        <dbReference type="Proteomes" id="UP000503287"/>
    </source>
</evidence>
<dbReference type="Proteomes" id="UP000503287">
    <property type="component" value="Chromosome"/>
</dbReference>
<keyword evidence="1" id="KW-1133">Transmembrane helix</keyword>
<feature type="transmembrane region" description="Helical" evidence="1">
    <location>
        <begin position="22"/>
        <end position="45"/>
    </location>
</feature>
<dbReference type="EMBL" id="CP047344">
    <property type="protein sequence ID" value="QIF93430.1"/>
    <property type="molecule type" value="Genomic_DNA"/>
</dbReference>
<feature type="transmembrane region" description="Helical" evidence="1">
    <location>
        <begin position="51"/>
        <end position="73"/>
    </location>
</feature>
<reference evidence="2 3" key="1">
    <citation type="submission" date="2020-01" db="EMBL/GenBank/DDBJ databases">
        <title>The genomic epidemiology of tigecycline resistance gene tet(X) variants in a swine farm in China.</title>
        <authorList>
            <person name="Peng K."/>
            <person name="Li R."/>
        </authorList>
    </citation>
    <scope>NUCLEOTIDE SEQUENCE [LARGE SCALE GENOMIC DNA]</scope>
    <source>
        <strain evidence="2 3">ZN3</strain>
    </source>
</reference>
<name>A0A6G6SID1_PROVU</name>
<gene>
    <name evidence="2" type="ORF">GTH24_05800</name>
</gene>
<keyword evidence="3" id="KW-1185">Reference proteome</keyword>